<dbReference type="Ensembl" id="ENSSLUT00000031473.1">
    <property type="protein sequence ID" value="ENSSLUP00000030516.1"/>
    <property type="gene ID" value="ENSSLUG00000013648.1"/>
</dbReference>
<organism evidence="11 12">
    <name type="scientific">Sander lucioperca</name>
    <name type="common">Pike-perch</name>
    <name type="synonym">Perca lucioperca</name>
    <dbReference type="NCBI Taxonomy" id="283035"/>
    <lineage>
        <taxon>Eukaryota</taxon>
        <taxon>Metazoa</taxon>
        <taxon>Chordata</taxon>
        <taxon>Craniata</taxon>
        <taxon>Vertebrata</taxon>
        <taxon>Euteleostomi</taxon>
        <taxon>Actinopterygii</taxon>
        <taxon>Neopterygii</taxon>
        <taxon>Teleostei</taxon>
        <taxon>Neoteleostei</taxon>
        <taxon>Acanthomorphata</taxon>
        <taxon>Eupercaria</taxon>
        <taxon>Perciformes</taxon>
        <taxon>Percoidei</taxon>
        <taxon>Percidae</taxon>
        <taxon>Luciopercinae</taxon>
        <taxon>Sander</taxon>
    </lineage>
</organism>
<dbReference type="SUPFAM" id="SSF56399">
    <property type="entry name" value="ADP-ribosylation"/>
    <property type="match status" value="1"/>
</dbReference>
<evidence type="ECO:0000256" key="6">
    <source>
        <dbReference type="ARBA" id="ARBA00022857"/>
    </source>
</evidence>
<evidence type="ECO:0000313" key="12">
    <source>
        <dbReference type="Proteomes" id="UP000694568"/>
    </source>
</evidence>
<feature type="signal peptide" evidence="10">
    <location>
        <begin position="1"/>
        <end position="21"/>
    </location>
</feature>
<keyword evidence="7 10" id="KW-0520">NAD</keyword>
<gene>
    <name evidence="11" type="primary">LOC116054396</name>
</gene>
<accession>A0A8C9YUF9</accession>
<keyword evidence="5 10" id="KW-0732">Signal</keyword>
<keyword evidence="2 10" id="KW-0328">Glycosyltransferase</keyword>
<dbReference type="PANTHER" id="PTHR10339:SF27">
    <property type="entry name" value="NAD(P)(+)--ARGININE ADP-RIBOSYLTRANSFERASE"/>
    <property type="match status" value="1"/>
</dbReference>
<dbReference type="GO" id="GO:0003950">
    <property type="term" value="F:NAD+ poly-ADP-ribosyltransferase activity"/>
    <property type="evidence" value="ECO:0007669"/>
    <property type="project" value="TreeGrafter"/>
</dbReference>
<evidence type="ECO:0000256" key="9">
    <source>
        <dbReference type="ARBA" id="ARBA00047597"/>
    </source>
</evidence>
<evidence type="ECO:0000256" key="1">
    <source>
        <dbReference type="ARBA" id="ARBA00009558"/>
    </source>
</evidence>
<dbReference type="Proteomes" id="UP000694568">
    <property type="component" value="Unplaced"/>
</dbReference>
<name>A0A8C9YUF9_SANLU</name>
<evidence type="ECO:0000256" key="5">
    <source>
        <dbReference type="ARBA" id="ARBA00022729"/>
    </source>
</evidence>
<dbReference type="Gene3D" id="3.90.176.10">
    <property type="entry name" value="Toxin ADP-ribosyltransferase, Chain A, domain 1"/>
    <property type="match status" value="1"/>
</dbReference>
<dbReference type="GO" id="GO:0016779">
    <property type="term" value="F:nucleotidyltransferase activity"/>
    <property type="evidence" value="ECO:0007669"/>
    <property type="project" value="UniProtKB-KW"/>
</dbReference>
<keyword evidence="8" id="KW-1015">Disulfide bond</keyword>
<protein>
    <recommendedName>
        <fullName evidence="10">NAD(P)(+)--arginine ADP-ribosyltransferase</fullName>
        <ecNumber evidence="10">2.4.2.31</ecNumber>
    </recommendedName>
    <alternativeName>
        <fullName evidence="10">Mono(ADP-ribosyl)transferase</fullName>
    </alternativeName>
</protein>
<reference evidence="11" key="2">
    <citation type="submission" date="2025-09" db="UniProtKB">
        <authorList>
            <consortium name="Ensembl"/>
        </authorList>
    </citation>
    <scope>IDENTIFICATION</scope>
</reference>
<evidence type="ECO:0000256" key="8">
    <source>
        <dbReference type="ARBA" id="ARBA00023157"/>
    </source>
</evidence>
<evidence type="ECO:0000313" key="11">
    <source>
        <dbReference type="Ensembl" id="ENSSLUP00000030516.1"/>
    </source>
</evidence>
<feature type="chain" id="PRO_5034802851" description="NAD(P)(+)--arginine ADP-ribosyltransferase" evidence="10">
    <location>
        <begin position="22"/>
        <end position="265"/>
    </location>
</feature>
<evidence type="ECO:0000256" key="2">
    <source>
        <dbReference type="ARBA" id="ARBA00022676"/>
    </source>
</evidence>
<evidence type="ECO:0000256" key="7">
    <source>
        <dbReference type="ARBA" id="ARBA00023027"/>
    </source>
</evidence>
<keyword evidence="12" id="KW-1185">Reference proteome</keyword>
<keyword evidence="6 10" id="KW-0521">NADP</keyword>
<dbReference type="EC" id="2.4.2.31" evidence="10"/>
<dbReference type="PROSITE" id="PS51996">
    <property type="entry name" value="TR_MART"/>
    <property type="match status" value="1"/>
</dbReference>
<evidence type="ECO:0000256" key="10">
    <source>
        <dbReference type="RuleBase" id="RU361228"/>
    </source>
</evidence>
<evidence type="ECO:0000256" key="4">
    <source>
        <dbReference type="ARBA" id="ARBA00022695"/>
    </source>
</evidence>
<proteinExistence type="inferred from homology"/>
<dbReference type="AlphaFoldDB" id="A0A8C9YUF9"/>
<evidence type="ECO:0000256" key="3">
    <source>
        <dbReference type="ARBA" id="ARBA00022679"/>
    </source>
</evidence>
<dbReference type="PANTHER" id="PTHR10339">
    <property type="entry name" value="ADP-RIBOSYLTRANSFERASE"/>
    <property type="match status" value="1"/>
</dbReference>
<dbReference type="Pfam" id="PF01129">
    <property type="entry name" value="ART"/>
    <property type="match status" value="1"/>
</dbReference>
<comment type="catalytic activity">
    <reaction evidence="9 10">
        <text>L-arginyl-[protein] + NAD(+) = N(omega)-(ADP-D-ribosyl)-L-arginyl-[protein] + nicotinamide + H(+)</text>
        <dbReference type="Rhea" id="RHEA:19149"/>
        <dbReference type="Rhea" id="RHEA-COMP:10532"/>
        <dbReference type="Rhea" id="RHEA-COMP:15087"/>
        <dbReference type="ChEBI" id="CHEBI:15378"/>
        <dbReference type="ChEBI" id="CHEBI:17154"/>
        <dbReference type="ChEBI" id="CHEBI:29965"/>
        <dbReference type="ChEBI" id="CHEBI:57540"/>
        <dbReference type="ChEBI" id="CHEBI:142554"/>
        <dbReference type="EC" id="2.4.2.31"/>
    </reaction>
</comment>
<comment type="similarity">
    <text evidence="1 10">Belongs to the Arg-specific ADP-ribosyltransferase family.</text>
</comment>
<dbReference type="PRINTS" id="PR00970">
    <property type="entry name" value="RIBTRNSFRASE"/>
</dbReference>
<dbReference type="GO" id="GO:0106274">
    <property type="term" value="F:NAD+-protein-arginine ADP-ribosyltransferase activity"/>
    <property type="evidence" value="ECO:0007669"/>
    <property type="project" value="UniProtKB-EC"/>
</dbReference>
<reference evidence="11" key="1">
    <citation type="submission" date="2025-08" db="UniProtKB">
        <authorList>
            <consortium name="Ensembl"/>
        </authorList>
    </citation>
    <scope>IDENTIFICATION</scope>
</reference>
<dbReference type="GeneTree" id="ENSGT01030000234601"/>
<keyword evidence="3 10" id="KW-0808">Transferase</keyword>
<dbReference type="InterPro" id="IPR050999">
    <property type="entry name" value="ADP-ribosyltransferase_ARG"/>
</dbReference>
<dbReference type="FunFam" id="3.90.176.10:FF:000001">
    <property type="entry name" value="NAD(P)(+)--arginine ADP-ribosyltransferase"/>
    <property type="match status" value="1"/>
</dbReference>
<dbReference type="InterPro" id="IPR000768">
    <property type="entry name" value="ART"/>
</dbReference>
<keyword evidence="4" id="KW-0548">Nucleotidyltransferase</keyword>
<sequence>MAMMVVLAAVLLTYGVSPGIAMKAGGSGAVAGKNSVLPLDMAENSVDDMYDGCKQEMKEMVATYLENEKNKNPFFKRVWDSSEKKKQIKNKILDKDQIVAIYYYIFGEDNAYLNFNGKVRTQGPQYKTEFGYHALHFLLTTAIQALRASKEDKCLTVYRRVNEYFSQDVQNKEIRFGSFTSASLGDYGKAERFGDKSCFKIITCMGADVSNYSKFQNKREVLIAPYEVFKVVKIERPTTKSPCEVVYTVKHTRNYSKLNCALFPL</sequence>